<name>A0ACC0BXW5_CATRO</name>
<protein>
    <submittedName>
        <fullName evidence="1">Uncharacterized protein</fullName>
    </submittedName>
</protein>
<keyword evidence="2" id="KW-1185">Reference proteome</keyword>
<accession>A0ACC0BXW5</accession>
<reference evidence="2" key="1">
    <citation type="journal article" date="2023" name="Nat. Plants">
        <title>Single-cell RNA sequencing provides a high-resolution roadmap for understanding the multicellular compartmentation of specialized metabolism.</title>
        <authorList>
            <person name="Sun S."/>
            <person name="Shen X."/>
            <person name="Li Y."/>
            <person name="Li Y."/>
            <person name="Wang S."/>
            <person name="Li R."/>
            <person name="Zhang H."/>
            <person name="Shen G."/>
            <person name="Guo B."/>
            <person name="Wei J."/>
            <person name="Xu J."/>
            <person name="St-Pierre B."/>
            <person name="Chen S."/>
            <person name="Sun C."/>
        </authorList>
    </citation>
    <scope>NUCLEOTIDE SEQUENCE [LARGE SCALE GENOMIC DNA]</scope>
</reference>
<organism evidence="1 2">
    <name type="scientific">Catharanthus roseus</name>
    <name type="common">Madagascar periwinkle</name>
    <name type="synonym">Vinca rosea</name>
    <dbReference type="NCBI Taxonomy" id="4058"/>
    <lineage>
        <taxon>Eukaryota</taxon>
        <taxon>Viridiplantae</taxon>
        <taxon>Streptophyta</taxon>
        <taxon>Embryophyta</taxon>
        <taxon>Tracheophyta</taxon>
        <taxon>Spermatophyta</taxon>
        <taxon>Magnoliopsida</taxon>
        <taxon>eudicotyledons</taxon>
        <taxon>Gunneridae</taxon>
        <taxon>Pentapetalae</taxon>
        <taxon>asterids</taxon>
        <taxon>lamiids</taxon>
        <taxon>Gentianales</taxon>
        <taxon>Apocynaceae</taxon>
        <taxon>Rauvolfioideae</taxon>
        <taxon>Vinceae</taxon>
        <taxon>Catharanthinae</taxon>
        <taxon>Catharanthus</taxon>
    </lineage>
</organism>
<dbReference type="EMBL" id="CM044702">
    <property type="protein sequence ID" value="KAI5677383.1"/>
    <property type="molecule type" value="Genomic_DNA"/>
</dbReference>
<sequence>MNWSDLETKGFQGPMKIEPIEQDRSANIEVLGKTGATVDSRPLGDLPLANPSGDGRGRATINGRQLKRLLICGKKLNAKEFQGPIARAKARKIKELDDVFAQGMMAIIQEAIKIEPIEQDKVQTLKSLENRTNRRCRPCTYHPR</sequence>
<evidence type="ECO:0000313" key="1">
    <source>
        <dbReference type="EMBL" id="KAI5677383.1"/>
    </source>
</evidence>
<gene>
    <name evidence="1" type="ORF">M9H77_08333</name>
</gene>
<comment type="caution">
    <text evidence="1">The sequence shown here is derived from an EMBL/GenBank/DDBJ whole genome shotgun (WGS) entry which is preliminary data.</text>
</comment>
<dbReference type="Proteomes" id="UP001060085">
    <property type="component" value="Linkage Group LG02"/>
</dbReference>
<proteinExistence type="predicted"/>
<evidence type="ECO:0000313" key="2">
    <source>
        <dbReference type="Proteomes" id="UP001060085"/>
    </source>
</evidence>